<gene>
    <name evidence="2" type="ORF">GCM10009745_22850</name>
</gene>
<feature type="transmembrane region" description="Helical" evidence="1">
    <location>
        <begin position="93"/>
        <end position="113"/>
    </location>
</feature>
<dbReference type="InterPro" id="IPR027417">
    <property type="entry name" value="P-loop_NTPase"/>
</dbReference>
<evidence type="ECO:0000313" key="2">
    <source>
        <dbReference type="EMBL" id="GAA1678660.1"/>
    </source>
</evidence>
<name>A0ABP4SX31_9ACTN</name>
<protein>
    <recommendedName>
        <fullName evidence="4">KAP NTPase domain-containing protein</fullName>
    </recommendedName>
</protein>
<accession>A0ABP4SX31</accession>
<evidence type="ECO:0000313" key="3">
    <source>
        <dbReference type="Proteomes" id="UP001500280"/>
    </source>
</evidence>
<comment type="caution">
    <text evidence="2">The sequence shown here is derived from an EMBL/GenBank/DDBJ whole genome shotgun (WGS) entry which is preliminary data.</text>
</comment>
<dbReference type="SUPFAM" id="SSF52540">
    <property type="entry name" value="P-loop containing nucleoside triphosphate hydrolases"/>
    <property type="match status" value="1"/>
</dbReference>
<keyword evidence="1" id="KW-0812">Transmembrane</keyword>
<evidence type="ECO:0008006" key="4">
    <source>
        <dbReference type="Google" id="ProtNLM"/>
    </source>
</evidence>
<evidence type="ECO:0000256" key="1">
    <source>
        <dbReference type="SAM" id="Phobius"/>
    </source>
</evidence>
<keyword evidence="3" id="KW-1185">Reference proteome</keyword>
<reference evidence="3" key="1">
    <citation type="journal article" date="2019" name="Int. J. Syst. Evol. Microbiol.">
        <title>The Global Catalogue of Microorganisms (GCM) 10K type strain sequencing project: providing services to taxonomists for standard genome sequencing and annotation.</title>
        <authorList>
            <consortium name="The Broad Institute Genomics Platform"/>
            <consortium name="The Broad Institute Genome Sequencing Center for Infectious Disease"/>
            <person name="Wu L."/>
            <person name="Ma J."/>
        </authorList>
    </citation>
    <scope>NUCLEOTIDE SEQUENCE [LARGE SCALE GENOMIC DNA]</scope>
    <source>
        <strain evidence="3">JCM 14307</strain>
    </source>
</reference>
<organism evidence="2 3">
    <name type="scientific">Kribbella yunnanensis</name>
    <dbReference type="NCBI Taxonomy" id="190194"/>
    <lineage>
        <taxon>Bacteria</taxon>
        <taxon>Bacillati</taxon>
        <taxon>Actinomycetota</taxon>
        <taxon>Actinomycetes</taxon>
        <taxon>Propionibacteriales</taxon>
        <taxon>Kribbellaceae</taxon>
        <taxon>Kribbella</taxon>
    </lineage>
</organism>
<keyword evidence="1" id="KW-1133">Transmembrane helix</keyword>
<proteinExistence type="predicted"/>
<sequence length="776" mass="86703">MPHQTRLSPSNPPPTRSDAWTAWLNAVWRTQVRRRWTDIVTWVTESRLRHVYWQFGRDDELNAVEDPRVFRALIALAADQEMLRRSTPDRARFMLAAGAVLSCVVLMAVLLFACCREVLAWIRQLWAATAEGAPDLHLIRFGTSAIEGIRWPGPWPMAVAVLLAGLLLRVCHRSYLTQRAVFDQRLDALMRPPLREFINRHSNHANPPVFNVVRAPGLTHVNSADRLVDRPESKRILRLITDLGATSLAVSGRRGSGKSTVLRHIAGLIADERADTTWATVHVHAPVGYDSREFLVHLHIRLCEAVAQLLHDGAGTNDLSDSRLRRGLRFTMGSLAFLTISYGIQEADVHPVANPWDQPAGAILYQLHQYTQQQWLHLGPDLSQGIVLYAVLLLLLVLRVVVPRLGWRSLLPTTARNLARPANLKWLTRRTLDRLRFIQTTNSNLTGALKAGRVDLGWGRSRQLADIPLSLPELVGSYREYVEAVALWRAPGQRPMSIIVTIDEMDRITDAEQAERFLNDIKAIFNLPGCIYLVSVSDDALAGFESRIIHLRTAMDSSFDDVIRMPPFTLEQSIELIRRRVVGFPDVFTALCHCVSGGIPRDLVRAARSLIELRRLTEATSSSSLATSLINAEVSALRRGLSGRTQHDEAFTERHADLVQHFVEPNSESSSKDLFREAKRISRLTLKSPNPTADRLVAGLEYYATVLEVFEVAGDFVTEAVRSFDSPEHELLAALAQTRSTLQVSATAAAAEVQLVRRSIRARQRGSATTSTASQS</sequence>
<keyword evidence="1" id="KW-0472">Membrane</keyword>
<dbReference type="Proteomes" id="UP001500280">
    <property type="component" value="Unassembled WGS sequence"/>
</dbReference>
<dbReference type="EMBL" id="BAAANF010000008">
    <property type="protein sequence ID" value="GAA1678660.1"/>
    <property type="molecule type" value="Genomic_DNA"/>
</dbReference>